<reference evidence="1" key="1">
    <citation type="submission" date="2020-04" db="EMBL/GenBank/DDBJ databases">
        <authorList>
            <person name="Alioto T."/>
            <person name="Alioto T."/>
            <person name="Gomez Garrido J."/>
        </authorList>
    </citation>
    <scope>NUCLEOTIDE SEQUENCE</scope>
    <source>
        <strain evidence="1">A484AB</strain>
    </source>
</reference>
<dbReference type="Proteomes" id="UP001152795">
    <property type="component" value="Unassembled WGS sequence"/>
</dbReference>
<sequence length="113" mass="13115">MVNEAGQVTWNITTVLSYFHKIEYALQTYQTLPEIIEICLVMSRSQSDTEKAGKLMKDISDKRFGGKFNEAHHEKGKRDRVNEETFLYENSVPLHSLPLHELSQEWAKNTCLQ</sequence>
<evidence type="ECO:0000313" key="1">
    <source>
        <dbReference type="EMBL" id="CAB3981984.1"/>
    </source>
</evidence>
<protein>
    <submittedName>
        <fullName evidence="1">Uncharacterized protein</fullName>
    </submittedName>
</protein>
<dbReference type="EMBL" id="CACRXK020000451">
    <property type="protein sequence ID" value="CAB3981984.1"/>
    <property type="molecule type" value="Genomic_DNA"/>
</dbReference>
<name>A0A7D9HDW3_PARCT</name>
<accession>A0A7D9HDW3</accession>
<evidence type="ECO:0000313" key="2">
    <source>
        <dbReference type="Proteomes" id="UP001152795"/>
    </source>
</evidence>
<gene>
    <name evidence="1" type="ORF">PACLA_8A085216</name>
</gene>
<dbReference type="OrthoDB" id="10234324at2759"/>
<comment type="caution">
    <text evidence="1">The sequence shown here is derived from an EMBL/GenBank/DDBJ whole genome shotgun (WGS) entry which is preliminary data.</text>
</comment>
<proteinExistence type="predicted"/>
<dbReference type="AlphaFoldDB" id="A0A7D9HDW3"/>
<organism evidence="1 2">
    <name type="scientific">Paramuricea clavata</name>
    <name type="common">Red gorgonian</name>
    <name type="synonym">Violescent sea-whip</name>
    <dbReference type="NCBI Taxonomy" id="317549"/>
    <lineage>
        <taxon>Eukaryota</taxon>
        <taxon>Metazoa</taxon>
        <taxon>Cnidaria</taxon>
        <taxon>Anthozoa</taxon>
        <taxon>Octocorallia</taxon>
        <taxon>Malacalcyonacea</taxon>
        <taxon>Plexauridae</taxon>
        <taxon>Paramuricea</taxon>
    </lineage>
</organism>
<keyword evidence="2" id="KW-1185">Reference proteome</keyword>